<proteinExistence type="predicted"/>
<evidence type="ECO:0000256" key="1">
    <source>
        <dbReference type="SAM" id="MobiDB-lite"/>
    </source>
</evidence>
<sequence>MSNGYPLPPTTTPGRDNESAPAVLNGHPHVRLFDRTILQKEFFFSHSRIITGVFLRKKCGGRTFVISEDTRHS</sequence>
<dbReference type="AlphaFoldDB" id="A0AAV4QNZ5"/>
<feature type="region of interest" description="Disordered" evidence="1">
    <location>
        <begin position="1"/>
        <end position="23"/>
    </location>
</feature>
<protein>
    <submittedName>
        <fullName evidence="2">Uncharacterized protein</fullName>
    </submittedName>
</protein>
<gene>
    <name evidence="2" type="ORF">CEXT_47981</name>
</gene>
<reference evidence="2 3" key="1">
    <citation type="submission" date="2021-06" db="EMBL/GenBank/DDBJ databases">
        <title>Caerostris extrusa draft genome.</title>
        <authorList>
            <person name="Kono N."/>
            <person name="Arakawa K."/>
        </authorList>
    </citation>
    <scope>NUCLEOTIDE SEQUENCE [LARGE SCALE GENOMIC DNA]</scope>
</reference>
<keyword evidence="3" id="KW-1185">Reference proteome</keyword>
<evidence type="ECO:0000313" key="3">
    <source>
        <dbReference type="Proteomes" id="UP001054945"/>
    </source>
</evidence>
<comment type="caution">
    <text evidence="2">The sequence shown here is derived from an EMBL/GenBank/DDBJ whole genome shotgun (WGS) entry which is preliminary data.</text>
</comment>
<dbReference type="Proteomes" id="UP001054945">
    <property type="component" value="Unassembled WGS sequence"/>
</dbReference>
<feature type="compositionally biased region" description="Pro residues" evidence="1">
    <location>
        <begin position="1"/>
        <end position="11"/>
    </location>
</feature>
<evidence type="ECO:0000313" key="2">
    <source>
        <dbReference type="EMBL" id="GIY09791.1"/>
    </source>
</evidence>
<organism evidence="2 3">
    <name type="scientific">Caerostris extrusa</name>
    <name type="common">Bark spider</name>
    <name type="synonym">Caerostris bankana</name>
    <dbReference type="NCBI Taxonomy" id="172846"/>
    <lineage>
        <taxon>Eukaryota</taxon>
        <taxon>Metazoa</taxon>
        <taxon>Ecdysozoa</taxon>
        <taxon>Arthropoda</taxon>
        <taxon>Chelicerata</taxon>
        <taxon>Arachnida</taxon>
        <taxon>Araneae</taxon>
        <taxon>Araneomorphae</taxon>
        <taxon>Entelegynae</taxon>
        <taxon>Araneoidea</taxon>
        <taxon>Araneidae</taxon>
        <taxon>Caerostris</taxon>
    </lineage>
</organism>
<name>A0AAV4QNZ5_CAEEX</name>
<accession>A0AAV4QNZ5</accession>
<dbReference type="EMBL" id="BPLR01006427">
    <property type="protein sequence ID" value="GIY09791.1"/>
    <property type="molecule type" value="Genomic_DNA"/>
</dbReference>